<feature type="chain" id="PRO_5020988009" evidence="1">
    <location>
        <begin position="22"/>
        <end position="193"/>
    </location>
</feature>
<evidence type="ECO:0000256" key="1">
    <source>
        <dbReference type="SAM" id="SignalP"/>
    </source>
</evidence>
<dbReference type="OrthoDB" id="1252173at2"/>
<dbReference type="EMBL" id="SBKN01000003">
    <property type="protein sequence ID" value="RXR23049.1"/>
    <property type="molecule type" value="Genomic_DNA"/>
</dbReference>
<protein>
    <submittedName>
        <fullName evidence="2">Uncharacterized protein</fullName>
    </submittedName>
</protein>
<accession>A0A4Q1KCU2</accession>
<name>A0A4Q1KCU2_9FLAO</name>
<feature type="signal peptide" evidence="1">
    <location>
        <begin position="1"/>
        <end position="21"/>
    </location>
</feature>
<evidence type="ECO:0000313" key="3">
    <source>
        <dbReference type="Proteomes" id="UP000289857"/>
    </source>
</evidence>
<proteinExistence type="predicted"/>
<keyword evidence="3" id="KW-1185">Reference proteome</keyword>
<organism evidence="2 3">
    <name type="scientific">Flavobacterium stagni</name>
    <dbReference type="NCBI Taxonomy" id="2506421"/>
    <lineage>
        <taxon>Bacteria</taxon>
        <taxon>Pseudomonadati</taxon>
        <taxon>Bacteroidota</taxon>
        <taxon>Flavobacteriia</taxon>
        <taxon>Flavobacteriales</taxon>
        <taxon>Flavobacteriaceae</taxon>
        <taxon>Flavobacterium</taxon>
    </lineage>
</organism>
<dbReference type="AlphaFoldDB" id="A0A4Q1KCU2"/>
<sequence>MKIKYTILAILSSLSFCFSQVKVNSNNIWTAKEFSKEISLFKSKEFLFKNVLGTSDQIVPFEVIPLAAASSGELTTLLYKCESKQKEGLILGFYGDYWNEAGVLYQGYSFKNLEKEKAIEFLNKIVSAIEENKKFLNENSDNNNICFKFDDMDILIWTNAGNFSIRIFWQGFDSTWEKTAFERSKRRFEKRIK</sequence>
<gene>
    <name evidence="2" type="ORF">EQG61_07380</name>
</gene>
<dbReference type="RefSeq" id="WP_129461279.1">
    <property type="nucleotide sequence ID" value="NZ_SBKN01000003.1"/>
</dbReference>
<comment type="caution">
    <text evidence="2">The sequence shown here is derived from an EMBL/GenBank/DDBJ whole genome shotgun (WGS) entry which is preliminary data.</text>
</comment>
<reference evidence="3" key="1">
    <citation type="submission" date="2019-01" db="EMBL/GenBank/DDBJ databases">
        <title>Cytophagaceae bacterium strain CAR-16.</title>
        <authorList>
            <person name="Chen W.-M."/>
        </authorList>
    </citation>
    <scope>NUCLEOTIDE SEQUENCE [LARGE SCALE GENOMIC DNA]</scope>
    <source>
        <strain evidence="3">WWJ-16</strain>
    </source>
</reference>
<keyword evidence="1" id="KW-0732">Signal</keyword>
<dbReference type="Proteomes" id="UP000289857">
    <property type="component" value="Unassembled WGS sequence"/>
</dbReference>
<evidence type="ECO:0000313" key="2">
    <source>
        <dbReference type="EMBL" id="RXR23049.1"/>
    </source>
</evidence>